<dbReference type="InterPro" id="IPR050312">
    <property type="entry name" value="IolE/XylAMocC-like"/>
</dbReference>
<comment type="caution">
    <text evidence="2">The sequence shown here is derived from an EMBL/GenBank/DDBJ whole genome shotgun (WGS) entry which is preliminary data.</text>
</comment>
<protein>
    <submittedName>
        <fullName evidence="2">TIM barrel protein</fullName>
    </submittedName>
</protein>
<dbReference type="SUPFAM" id="SSF51658">
    <property type="entry name" value="Xylose isomerase-like"/>
    <property type="match status" value="1"/>
</dbReference>
<sequence length="301" mass="32267">MTSADTTSGRLRIAAAPISWGVCEVPGWGHQLSPERVLGEMRELGVTAAETGPEGFLPTSPAELRDTLASYDLRCVGSFVPVVLHKSDHDPAPAVNEVLDRLETSGGDVLVLAAATGVDGYDDRPDLSEEEWTTLLANLDRLGDLATERGVTAALHPHVGTMIEKRDEVYRVLENSTIGLCLDTGHLLIGGTDPLELTEAFTDRITHAHLKDVRVELAEQVQRGEVTYTDAVAQGMYVPLGAGEARIARVVSTLVDAGFDGWYVLEQDTILADESDGDAAAGNVAVSMSFLRKVAQRPVRV</sequence>
<keyword evidence="3" id="KW-1185">Reference proteome</keyword>
<name>A0ABR7W7C7_9ACTN</name>
<organism evidence="2 3">
    <name type="scientific">Gordonia hankookensis</name>
    <dbReference type="NCBI Taxonomy" id="589403"/>
    <lineage>
        <taxon>Bacteria</taxon>
        <taxon>Bacillati</taxon>
        <taxon>Actinomycetota</taxon>
        <taxon>Actinomycetes</taxon>
        <taxon>Mycobacteriales</taxon>
        <taxon>Gordoniaceae</taxon>
        <taxon>Gordonia</taxon>
    </lineage>
</organism>
<evidence type="ECO:0000313" key="3">
    <source>
        <dbReference type="Proteomes" id="UP000602395"/>
    </source>
</evidence>
<reference evidence="2 3" key="1">
    <citation type="submission" date="2020-09" db="EMBL/GenBank/DDBJ databases">
        <title>Novel species in genus Gordonia.</title>
        <authorList>
            <person name="Zhang G."/>
        </authorList>
    </citation>
    <scope>NUCLEOTIDE SEQUENCE [LARGE SCALE GENOMIC DNA]</scope>
    <source>
        <strain evidence="2 3">ON-33</strain>
    </source>
</reference>
<dbReference type="InterPro" id="IPR036237">
    <property type="entry name" value="Xyl_isomerase-like_sf"/>
</dbReference>
<accession>A0ABR7W7C7</accession>
<dbReference type="PANTHER" id="PTHR12110">
    <property type="entry name" value="HYDROXYPYRUVATE ISOMERASE"/>
    <property type="match status" value="1"/>
</dbReference>
<dbReference type="Proteomes" id="UP000602395">
    <property type="component" value="Unassembled WGS sequence"/>
</dbReference>
<gene>
    <name evidence="2" type="ORF">IDF66_03635</name>
</gene>
<dbReference type="RefSeq" id="WP_190265756.1">
    <property type="nucleotide sequence ID" value="NZ_BAABAD010000003.1"/>
</dbReference>
<proteinExistence type="predicted"/>
<evidence type="ECO:0000313" key="2">
    <source>
        <dbReference type="EMBL" id="MBD1318663.1"/>
    </source>
</evidence>
<dbReference type="Gene3D" id="3.20.20.150">
    <property type="entry name" value="Divalent-metal-dependent TIM barrel enzymes"/>
    <property type="match status" value="1"/>
</dbReference>
<evidence type="ECO:0000259" key="1">
    <source>
        <dbReference type="Pfam" id="PF01261"/>
    </source>
</evidence>
<dbReference type="PANTHER" id="PTHR12110:SF41">
    <property type="entry name" value="INOSOSE DEHYDRATASE"/>
    <property type="match status" value="1"/>
</dbReference>
<feature type="domain" description="Xylose isomerase-like TIM barrel" evidence="1">
    <location>
        <begin position="41"/>
        <end position="279"/>
    </location>
</feature>
<dbReference type="Pfam" id="PF01261">
    <property type="entry name" value="AP_endonuc_2"/>
    <property type="match status" value="1"/>
</dbReference>
<dbReference type="EMBL" id="JACWMS010000001">
    <property type="protein sequence ID" value="MBD1318663.1"/>
    <property type="molecule type" value="Genomic_DNA"/>
</dbReference>
<dbReference type="InterPro" id="IPR013022">
    <property type="entry name" value="Xyl_isomerase-like_TIM-brl"/>
</dbReference>